<protein>
    <recommendedName>
        <fullName evidence="4">Secreted protein</fullName>
    </recommendedName>
</protein>
<dbReference type="EMBL" id="BAABCE010000014">
    <property type="protein sequence ID" value="GAA3575539.1"/>
    <property type="molecule type" value="Genomic_DNA"/>
</dbReference>
<evidence type="ECO:0000313" key="2">
    <source>
        <dbReference type="EMBL" id="GAA3575539.1"/>
    </source>
</evidence>
<feature type="compositionally biased region" description="Low complexity" evidence="1">
    <location>
        <begin position="105"/>
        <end position="125"/>
    </location>
</feature>
<feature type="region of interest" description="Disordered" evidence="1">
    <location>
        <begin position="386"/>
        <end position="405"/>
    </location>
</feature>
<evidence type="ECO:0008006" key="4">
    <source>
        <dbReference type="Google" id="ProtNLM"/>
    </source>
</evidence>
<organism evidence="2 3">
    <name type="scientific">Streptomyces osmaniensis</name>
    <dbReference type="NCBI Taxonomy" id="593134"/>
    <lineage>
        <taxon>Bacteria</taxon>
        <taxon>Bacillati</taxon>
        <taxon>Actinomycetota</taxon>
        <taxon>Actinomycetes</taxon>
        <taxon>Kitasatosporales</taxon>
        <taxon>Streptomycetaceae</taxon>
        <taxon>Streptomyces</taxon>
    </lineage>
</organism>
<proteinExistence type="predicted"/>
<comment type="caution">
    <text evidence="2">The sequence shown here is derived from an EMBL/GenBank/DDBJ whole genome shotgun (WGS) entry which is preliminary data.</text>
</comment>
<sequence>MTWPAALPGAAVRFLRIAAGRRALQLVLVAGGLLAIGLLGGERAYAADGSGGVPVGTSSVSATSGVSATSAVSSASSSSSSASDELRSSVQGTVERLLSPPARPTAPATGPTAPTTPTTPTTPATSDAQPKPGAHDESTAPSANPAPEDHLPQPEVPRKPEVPRTQPEDPPAQTHTPRPATHDPILTPVTEQVGQSVGTQVVEPVGDTVRTVTQDLAAGLAEVQAAVPPLASMPSLPTAPETTWPSWPGWELPAVPGIPDLPGADVPALPGQTLPAPVTGTPQPGSEAPGSSDGRTPKGRTGKEADGVHGPDLGVDGTAFPASAAGHGHRIAPSGHAPARQAPADHPGGAVGYHAVGDSGTPRHGDAHAVSSNRRVALRLVPGAAARAEADAIQDRHRDIPVSPA</sequence>
<feature type="compositionally biased region" description="Basic and acidic residues" evidence="1">
    <location>
        <begin position="147"/>
        <end position="162"/>
    </location>
</feature>
<feature type="region of interest" description="Disordered" evidence="1">
    <location>
        <begin position="234"/>
        <end position="370"/>
    </location>
</feature>
<evidence type="ECO:0000313" key="3">
    <source>
        <dbReference type="Proteomes" id="UP001500707"/>
    </source>
</evidence>
<dbReference type="Proteomes" id="UP001500707">
    <property type="component" value="Unassembled WGS sequence"/>
</dbReference>
<accession>A0ABP6Y3B7</accession>
<dbReference type="RefSeq" id="WP_346184847.1">
    <property type="nucleotide sequence ID" value="NZ_BAABCE010000014.1"/>
</dbReference>
<gene>
    <name evidence="2" type="ORF">GCM10022295_66390</name>
</gene>
<evidence type="ECO:0000256" key="1">
    <source>
        <dbReference type="SAM" id="MobiDB-lite"/>
    </source>
</evidence>
<feature type="region of interest" description="Disordered" evidence="1">
    <location>
        <begin position="73"/>
        <end position="202"/>
    </location>
</feature>
<reference evidence="3" key="1">
    <citation type="journal article" date="2019" name="Int. J. Syst. Evol. Microbiol.">
        <title>The Global Catalogue of Microorganisms (GCM) 10K type strain sequencing project: providing services to taxonomists for standard genome sequencing and annotation.</title>
        <authorList>
            <consortium name="The Broad Institute Genomics Platform"/>
            <consortium name="The Broad Institute Genome Sequencing Center for Infectious Disease"/>
            <person name="Wu L."/>
            <person name="Ma J."/>
        </authorList>
    </citation>
    <scope>NUCLEOTIDE SEQUENCE [LARGE SCALE GENOMIC DNA]</scope>
    <source>
        <strain evidence="3">JCM 17656</strain>
    </source>
</reference>
<keyword evidence="3" id="KW-1185">Reference proteome</keyword>
<name>A0ABP6Y3B7_9ACTN</name>
<feature type="compositionally biased region" description="Polar residues" evidence="1">
    <location>
        <begin position="189"/>
        <end position="199"/>
    </location>
</feature>
<feature type="compositionally biased region" description="Low complexity" evidence="1">
    <location>
        <begin position="73"/>
        <end position="83"/>
    </location>
</feature>
<feature type="compositionally biased region" description="Basic and acidic residues" evidence="1">
    <location>
        <begin position="388"/>
        <end position="405"/>
    </location>
</feature>